<dbReference type="AlphaFoldDB" id="A0A2P2PKM4"/>
<feature type="compositionally biased region" description="Basic residues" evidence="1">
    <location>
        <begin position="9"/>
        <end position="20"/>
    </location>
</feature>
<dbReference type="EMBL" id="GGEC01074812">
    <property type="protein sequence ID" value="MBX55296.1"/>
    <property type="molecule type" value="Transcribed_RNA"/>
</dbReference>
<accession>A0A2P2PKM4</accession>
<name>A0A2P2PKM4_RHIMU</name>
<protein>
    <submittedName>
        <fullName evidence="2">Uncharacterized protein MANES_13G023200</fullName>
    </submittedName>
</protein>
<sequence>MSFASSPHHAMHHHHRHPKHRDSWEAMNDHRGSMFSNAHHYANDPPKRHDAAALVCVKVGDQRICQESIDATAEEFIKLEHEKFQCKNLMSFKG</sequence>
<reference evidence="2" key="1">
    <citation type="submission" date="2018-02" db="EMBL/GenBank/DDBJ databases">
        <title>Rhizophora mucronata_Transcriptome.</title>
        <authorList>
            <person name="Meera S.P."/>
            <person name="Sreeshan A."/>
            <person name="Augustine A."/>
        </authorList>
    </citation>
    <scope>NUCLEOTIDE SEQUENCE</scope>
    <source>
        <tissue evidence="2">Leaf</tissue>
    </source>
</reference>
<feature type="region of interest" description="Disordered" evidence="1">
    <location>
        <begin position="1"/>
        <end position="23"/>
    </location>
</feature>
<proteinExistence type="predicted"/>
<evidence type="ECO:0000256" key="1">
    <source>
        <dbReference type="SAM" id="MobiDB-lite"/>
    </source>
</evidence>
<organism evidence="2">
    <name type="scientific">Rhizophora mucronata</name>
    <name type="common">Asiatic mangrove</name>
    <dbReference type="NCBI Taxonomy" id="61149"/>
    <lineage>
        <taxon>Eukaryota</taxon>
        <taxon>Viridiplantae</taxon>
        <taxon>Streptophyta</taxon>
        <taxon>Embryophyta</taxon>
        <taxon>Tracheophyta</taxon>
        <taxon>Spermatophyta</taxon>
        <taxon>Magnoliopsida</taxon>
        <taxon>eudicotyledons</taxon>
        <taxon>Gunneridae</taxon>
        <taxon>Pentapetalae</taxon>
        <taxon>rosids</taxon>
        <taxon>fabids</taxon>
        <taxon>Malpighiales</taxon>
        <taxon>Rhizophoraceae</taxon>
        <taxon>Rhizophora</taxon>
    </lineage>
</organism>
<evidence type="ECO:0000313" key="2">
    <source>
        <dbReference type="EMBL" id="MBX55296.1"/>
    </source>
</evidence>